<organism evidence="1 2">
    <name type="scientific">Ramlibacter algicola</name>
    <dbReference type="NCBI Taxonomy" id="2795217"/>
    <lineage>
        <taxon>Bacteria</taxon>
        <taxon>Pseudomonadati</taxon>
        <taxon>Pseudomonadota</taxon>
        <taxon>Betaproteobacteria</taxon>
        <taxon>Burkholderiales</taxon>
        <taxon>Comamonadaceae</taxon>
        <taxon>Ramlibacter</taxon>
    </lineage>
</organism>
<dbReference type="EMBL" id="JAEDAO010000001">
    <property type="protein sequence ID" value="MBK0392394.1"/>
    <property type="molecule type" value="Genomic_DNA"/>
</dbReference>
<name>A0A934UQ97_9BURK</name>
<evidence type="ECO:0008006" key="3">
    <source>
        <dbReference type="Google" id="ProtNLM"/>
    </source>
</evidence>
<proteinExistence type="predicted"/>
<accession>A0A934UQ97</accession>
<sequence length="119" mass="12649">MAFSINVTPIESRLHVVANGDAGLPEFIGLADLVGAIARGNRLRKVLIDLLGVHPQLAFTEHLQLGTHLGRLAEDFDRVATVVPASRRTGASEKAAQKTGIGLRTFTDPGAAIDWLNGD</sequence>
<dbReference type="RefSeq" id="WP_200787333.1">
    <property type="nucleotide sequence ID" value="NZ_JAEDAO010000001.1"/>
</dbReference>
<dbReference type="AlphaFoldDB" id="A0A934UQ97"/>
<evidence type="ECO:0000313" key="2">
    <source>
        <dbReference type="Proteomes" id="UP000617041"/>
    </source>
</evidence>
<comment type="caution">
    <text evidence="1">The sequence shown here is derived from an EMBL/GenBank/DDBJ whole genome shotgun (WGS) entry which is preliminary data.</text>
</comment>
<keyword evidence="2" id="KW-1185">Reference proteome</keyword>
<gene>
    <name evidence="1" type="ORF">I8E28_07310</name>
</gene>
<protein>
    <recommendedName>
        <fullName evidence="3">STAS/SEC14 domain-containing protein</fullName>
    </recommendedName>
</protein>
<reference evidence="1" key="1">
    <citation type="submission" date="2020-12" db="EMBL/GenBank/DDBJ databases">
        <title>Ramlibacter sp. nov., isolated from a freshwater alga, Cryptomonas.</title>
        <authorList>
            <person name="Kim H.M."/>
            <person name="Jeon C.O."/>
        </authorList>
    </citation>
    <scope>NUCLEOTIDE SEQUENCE</scope>
    <source>
        <strain evidence="1">CrO1</strain>
    </source>
</reference>
<dbReference type="Proteomes" id="UP000617041">
    <property type="component" value="Unassembled WGS sequence"/>
</dbReference>
<evidence type="ECO:0000313" key="1">
    <source>
        <dbReference type="EMBL" id="MBK0392394.1"/>
    </source>
</evidence>